<proteinExistence type="predicted"/>
<dbReference type="RefSeq" id="XP_037164969.1">
    <property type="nucleotide sequence ID" value="XM_037308195.1"/>
</dbReference>
<dbReference type="GeneID" id="59287945"/>
<protein>
    <submittedName>
        <fullName evidence="2">Uncharacterized protein</fullName>
    </submittedName>
</protein>
<gene>
    <name evidence="2" type="ORF">HO173_006284</name>
</gene>
<dbReference type="AlphaFoldDB" id="A0A8H6FVT4"/>
<keyword evidence="3" id="KW-1185">Reference proteome</keyword>
<dbReference type="Proteomes" id="UP000578531">
    <property type="component" value="Unassembled WGS sequence"/>
</dbReference>
<organism evidence="2 3">
    <name type="scientific">Letharia columbiana</name>
    <dbReference type="NCBI Taxonomy" id="112416"/>
    <lineage>
        <taxon>Eukaryota</taxon>
        <taxon>Fungi</taxon>
        <taxon>Dikarya</taxon>
        <taxon>Ascomycota</taxon>
        <taxon>Pezizomycotina</taxon>
        <taxon>Lecanoromycetes</taxon>
        <taxon>OSLEUM clade</taxon>
        <taxon>Lecanoromycetidae</taxon>
        <taxon>Lecanorales</taxon>
        <taxon>Lecanorineae</taxon>
        <taxon>Parmeliaceae</taxon>
        <taxon>Letharia</taxon>
    </lineage>
</organism>
<sequence>MAKITTLPQPIRTNYMRPRNVKKEATTEARKEKLKQRDILLRRIPALPEYQPPQIEYRAPVSHFPDDFKVLSYPVFSLIWTATVWDMLCKSTNLYTSRQSPPDPHWKPTRVPG</sequence>
<dbReference type="EMBL" id="JACCJC010000024">
    <property type="protein sequence ID" value="KAF6235601.1"/>
    <property type="molecule type" value="Genomic_DNA"/>
</dbReference>
<feature type="region of interest" description="Disordered" evidence="1">
    <location>
        <begin position="94"/>
        <end position="113"/>
    </location>
</feature>
<comment type="caution">
    <text evidence="2">The sequence shown here is derived from an EMBL/GenBank/DDBJ whole genome shotgun (WGS) entry which is preliminary data.</text>
</comment>
<reference evidence="2 3" key="1">
    <citation type="journal article" date="2020" name="Genomics">
        <title>Complete, high-quality genomes from long-read metagenomic sequencing of two wolf lichen thalli reveals enigmatic genome architecture.</title>
        <authorList>
            <person name="McKenzie S.K."/>
            <person name="Walston R.F."/>
            <person name="Allen J.L."/>
        </authorList>
    </citation>
    <scope>NUCLEOTIDE SEQUENCE [LARGE SCALE GENOMIC DNA]</scope>
    <source>
        <strain evidence="2">WasteWater2</strain>
    </source>
</reference>
<evidence type="ECO:0000313" key="3">
    <source>
        <dbReference type="Proteomes" id="UP000578531"/>
    </source>
</evidence>
<name>A0A8H6FVT4_9LECA</name>
<accession>A0A8H6FVT4</accession>
<evidence type="ECO:0000313" key="2">
    <source>
        <dbReference type="EMBL" id="KAF6235601.1"/>
    </source>
</evidence>
<evidence type="ECO:0000256" key="1">
    <source>
        <dbReference type="SAM" id="MobiDB-lite"/>
    </source>
</evidence>